<dbReference type="InterPro" id="IPR058512">
    <property type="entry name" value="DUF8199"/>
</dbReference>
<accession>A0A5C7FUW6</accession>
<reference evidence="1 2" key="1">
    <citation type="submission" date="2019-08" db="EMBL/GenBank/DDBJ databases">
        <title>Lewinella sp. strain SSH13 Genome sequencing and assembly.</title>
        <authorList>
            <person name="Kim I."/>
        </authorList>
    </citation>
    <scope>NUCLEOTIDE SEQUENCE [LARGE SCALE GENOMIC DNA]</scope>
    <source>
        <strain evidence="1 2">SSH13</strain>
    </source>
</reference>
<sequence>MNKILSLLLAFNVLVGSVGVPVSRHYCGGELKSFAIFGTAESCHAEKTESCPSHPKEGSEVKRKNCCGDEFDYVQLDEDREVETSGDLPLSSIASPYLPLLLFPEIATAARPRKLGKLENYRPPPLVVDVKSEWQVYLI</sequence>
<dbReference type="Pfam" id="PF26622">
    <property type="entry name" value="DUF8199"/>
    <property type="match status" value="1"/>
</dbReference>
<gene>
    <name evidence="1" type="ORF">FUA23_11115</name>
</gene>
<dbReference type="NCBIfam" id="NF047658">
    <property type="entry name" value="HYC_CC_PP"/>
    <property type="match status" value="1"/>
</dbReference>
<dbReference type="EMBL" id="VOXD01000015">
    <property type="protein sequence ID" value="TXF89289.1"/>
    <property type="molecule type" value="Genomic_DNA"/>
</dbReference>
<comment type="caution">
    <text evidence="1">The sequence shown here is derived from an EMBL/GenBank/DDBJ whole genome shotgun (WGS) entry which is preliminary data.</text>
</comment>
<evidence type="ECO:0000313" key="2">
    <source>
        <dbReference type="Proteomes" id="UP000321907"/>
    </source>
</evidence>
<dbReference type="Proteomes" id="UP000321907">
    <property type="component" value="Unassembled WGS sequence"/>
</dbReference>
<evidence type="ECO:0008006" key="3">
    <source>
        <dbReference type="Google" id="ProtNLM"/>
    </source>
</evidence>
<proteinExistence type="predicted"/>
<protein>
    <recommendedName>
        <fullName evidence="3">Secreted protein</fullName>
    </recommendedName>
</protein>
<dbReference type="RefSeq" id="WP_147930815.1">
    <property type="nucleotide sequence ID" value="NZ_VOXD01000015.1"/>
</dbReference>
<organism evidence="1 2">
    <name type="scientific">Neolewinella aurantiaca</name>
    <dbReference type="NCBI Taxonomy" id="2602767"/>
    <lineage>
        <taxon>Bacteria</taxon>
        <taxon>Pseudomonadati</taxon>
        <taxon>Bacteroidota</taxon>
        <taxon>Saprospiria</taxon>
        <taxon>Saprospirales</taxon>
        <taxon>Lewinellaceae</taxon>
        <taxon>Neolewinella</taxon>
    </lineage>
</organism>
<evidence type="ECO:0000313" key="1">
    <source>
        <dbReference type="EMBL" id="TXF89289.1"/>
    </source>
</evidence>
<keyword evidence="2" id="KW-1185">Reference proteome</keyword>
<dbReference type="InterPro" id="IPR058060">
    <property type="entry name" value="HYC_CC_PP"/>
</dbReference>
<dbReference type="OrthoDB" id="825652at2"/>
<name>A0A5C7FUW6_9BACT</name>
<dbReference type="AlphaFoldDB" id="A0A5C7FUW6"/>